<dbReference type="Gene3D" id="3.30.530.20">
    <property type="match status" value="1"/>
</dbReference>
<evidence type="ECO:0000256" key="1">
    <source>
        <dbReference type="ARBA" id="ARBA00022714"/>
    </source>
</evidence>
<organism evidence="6 7">
    <name type="scientific">Caulobacter ginsengisoli</name>
    <dbReference type="NCBI Taxonomy" id="400775"/>
    <lineage>
        <taxon>Bacteria</taxon>
        <taxon>Pseudomonadati</taxon>
        <taxon>Pseudomonadota</taxon>
        <taxon>Alphaproteobacteria</taxon>
        <taxon>Caulobacterales</taxon>
        <taxon>Caulobacteraceae</taxon>
        <taxon>Caulobacter</taxon>
    </lineage>
</organism>
<dbReference type="RefSeq" id="WP_307348891.1">
    <property type="nucleotide sequence ID" value="NZ_JAUSVS010000003.1"/>
</dbReference>
<reference evidence="6 7" key="1">
    <citation type="submission" date="2023-07" db="EMBL/GenBank/DDBJ databases">
        <title>Genomic Encyclopedia of Type Strains, Phase IV (KMG-IV): sequencing the most valuable type-strain genomes for metagenomic binning, comparative biology and taxonomic classification.</title>
        <authorList>
            <person name="Goeker M."/>
        </authorList>
    </citation>
    <scope>NUCLEOTIDE SEQUENCE [LARGE SCALE GENOMIC DNA]</scope>
    <source>
        <strain evidence="6 7">DSM 18695</strain>
    </source>
</reference>
<accession>A0ABU0IQL3</accession>
<evidence type="ECO:0000259" key="5">
    <source>
        <dbReference type="PROSITE" id="PS51296"/>
    </source>
</evidence>
<dbReference type="Gene3D" id="2.102.10.10">
    <property type="entry name" value="Rieske [2Fe-2S] iron-sulphur domain"/>
    <property type="match status" value="1"/>
</dbReference>
<evidence type="ECO:0000256" key="4">
    <source>
        <dbReference type="ARBA" id="ARBA00023014"/>
    </source>
</evidence>
<keyword evidence="4" id="KW-0411">Iron-sulfur</keyword>
<protein>
    <submittedName>
        <fullName evidence="6">Nitrite reductase/ring-hydroxylating ferredoxin subunit</fullName>
    </submittedName>
</protein>
<dbReference type="SUPFAM" id="SSF55961">
    <property type="entry name" value="Bet v1-like"/>
    <property type="match status" value="1"/>
</dbReference>
<proteinExistence type="predicted"/>
<evidence type="ECO:0000313" key="7">
    <source>
        <dbReference type="Proteomes" id="UP001228905"/>
    </source>
</evidence>
<keyword evidence="2" id="KW-0479">Metal-binding</keyword>
<evidence type="ECO:0000256" key="2">
    <source>
        <dbReference type="ARBA" id="ARBA00022723"/>
    </source>
</evidence>
<keyword evidence="3" id="KW-0408">Iron</keyword>
<keyword evidence="7" id="KW-1185">Reference proteome</keyword>
<dbReference type="Proteomes" id="UP001228905">
    <property type="component" value="Unassembled WGS sequence"/>
</dbReference>
<dbReference type="EMBL" id="JAUSVS010000003">
    <property type="protein sequence ID" value="MDQ0464307.1"/>
    <property type="molecule type" value="Genomic_DNA"/>
</dbReference>
<dbReference type="InterPro" id="IPR017941">
    <property type="entry name" value="Rieske_2Fe-2S"/>
</dbReference>
<sequence>MELSHAGTYRREVAASLARVWENVFDWEHLPSLHEASFHSVGLLEHGDWGWRVRLLNQPGDPAKAQVLELRADRPAGVYVAATLSGPGAGTEIRTSLTRLAEHRTGVAVEFHVPEDRPERLAAIGARYGEVYARLWDEDEAMMVHRERALAARRRPIDAGPLSLGPFDAVRAALPMPVEFGAARFRLVELDGDLIAHAADCPHWLGPLDEAVVEDGCIRCPWHGYRFDVRTGASADGRGLRLTAAPRVVLRDGAVFLEPIA</sequence>
<feature type="domain" description="Rieske" evidence="5">
    <location>
        <begin position="191"/>
        <end position="257"/>
    </location>
</feature>
<evidence type="ECO:0000313" key="6">
    <source>
        <dbReference type="EMBL" id="MDQ0464307.1"/>
    </source>
</evidence>
<dbReference type="Pfam" id="PF00355">
    <property type="entry name" value="Rieske"/>
    <property type="match status" value="1"/>
</dbReference>
<dbReference type="InterPro" id="IPR036922">
    <property type="entry name" value="Rieske_2Fe-2S_sf"/>
</dbReference>
<comment type="caution">
    <text evidence="6">The sequence shown here is derived from an EMBL/GenBank/DDBJ whole genome shotgun (WGS) entry which is preliminary data.</text>
</comment>
<dbReference type="SUPFAM" id="SSF50022">
    <property type="entry name" value="ISP domain"/>
    <property type="match status" value="1"/>
</dbReference>
<evidence type="ECO:0000256" key="3">
    <source>
        <dbReference type="ARBA" id="ARBA00023004"/>
    </source>
</evidence>
<dbReference type="PROSITE" id="PS51296">
    <property type="entry name" value="RIESKE"/>
    <property type="match status" value="1"/>
</dbReference>
<gene>
    <name evidence="6" type="ORF">QO010_002088</name>
</gene>
<keyword evidence="1" id="KW-0001">2Fe-2S</keyword>
<name>A0ABU0IQL3_9CAUL</name>
<dbReference type="InterPro" id="IPR023393">
    <property type="entry name" value="START-like_dom_sf"/>
</dbReference>